<evidence type="ECO:0000259" key="3">
    <source>
        <dbReference type="Pfam" id="PF13359"/>
    </source>
</evidence>
<reference evidence="4" key="1">
    <citation type="journal article" date="2023" name="G3 (Bethesda)">
        <title>Whole genome assembly and annotation of the endangered Caribbean coral Acropora cervicornis.</title>
        <authorList>
            <person name="Selwyn J.D."/>
            <person name="Vollmer S.V."/>
        </authorList>
    </citation>
    <scope>NUCLEOTIDE SEQUENCE</scope>
    <source>
        <strain evidence="4">K2</strain>
    </source>
</reference>
<feature type="domain" description="DDE Tnp4" evidence="3">
    <location>
        <begin position="127"/>
        <end position="252"/>
    </location>
</feature>
<proteinExistence type="predicted"/>
<accession>A0AAD9QDG8</accession>
<evidence type="ECO:0000256" key="1">
    <source>
        <dbReference type="ARBA" id="ARBA00001968"/>
    </source>
</evidence>
<organism evidence="4 5">
    <name type="scientific">Acropora cervicornis</name>
    <name type="common">Staghorn coral</name>
    <dbReference type="NCBI Taxonomy" id="6130"/>
    <lineage>
        <taxon>Eukaryota</taxon>
        <taxon>Metazoa</taxon>
        <taxon>Cnidaria</taxon>
        <taxon>Anthozoa</taxon>
        <taxon>Hexacorallia</taxon>
        <taxon>Scleractinia</taxon>
        <taxon>Astrocoeniina</taxon>
        <taxon>Acroporidae</taxon>
        <taxon>Acropora</taxon>
    </lineage>
</organism>
<comment type="cofactor">
    <cofactor evidence="1">
        <name>a divalent metal cation</name>
        <dbReference type="ChEBI" id="CHEBI:60240"/>
    </cofactor>
</comment>
<keyword evidence="2" id="KW-0479">Metal-binding</keyword>
<dbReference type="PANTHER" id="PTHR34615:SF1">
    <property type="entry name" value="PX DOMAIN-CONTAINING PROTEIN"/>
    <property type="match status" value="1"/>
</dbReference>
<evidence type="ECO:0000256" key="2">
    <source>
        <dbReference type="ARBA" id="ARBA00022723"/>
    </source>
</evidence>
<gene>
    <name evidence="4" type="ORF">P5673_018477</name>
</gene>
<reference evidence="4" key="2">
    <citation type="journal article" date="2023" name="Science">
        <title>Genomic signatures of disease resistance in endangered staghorn corals.</title>
        <authorList>
            <person name="Vollmer S.V."/>
            <person name="Selwyn J.D."/>
            <person name="Despard B.A."/>
            <person name="Roesel C.L."/>
        </authorList>
    </citation>
    <scope>NUCLEOTIDE SEQUENCE</scope>
    <source>
        <strain evidence="4">K2</strain>
    </source>
</reference>
<comment type="caution">
    <text evidence="4">The sequence shown here is derived from an EMBL/GenBank/DDBJ whole genome shotgun (WGS) entry which is preliminary data.</text>
</comment>
<protein>
    <recommendedName>
        <fullName evidence="3">DDE Tnp4 domain-containing protein</fullName>
    </recommendedName>
</protein>
<name>A0AAD9QDG8_ACRCE</name>
<dbReference type="PANTHER" id="PTHR34615">
    <property type="entry name" value="PX DOMAIN-CONTAINING PROTEIN"/>
    <property type="match status" value="1"/>
</dbReference>
<dbReference type="InterPro" id="IPR027806">
    <property type="entry name" value="HARBI1_dom"/>
</dbReference>
<dbReference type="Proteomes" id="UP001249851">
    <property type="component" value="Unassembled WGS sequence"/>
</dbReference>
<keyword evidence="5" id="KW-1185">Reference proteome</keyword>
<evidence type="ECO:0000313" key="4">
    <source>
        <dbReference type="EMBL" id="KAK2558865.1"/>
    </source>
</evidence>
<dbReference type="EMBL" id="JARQWQ010000042">
    <property type="protein sequence ID" value="KAK2558865.1"/>
    <property type="molecule type" value="Genomic_DNA"/>
</dbReference>
<sequence length="266" mass="29681">MNSADCKSEFRVEKGDLPHLTDAIHIPAVFHCKQRSICDGLEGPGTVCAAETYKLSLQIQRYDSTFSKTSFCFELITNEVIDFIYDKHCHLVTEWNRDVLSSVALQQYAETISRKGSPLNNCFGFIHGTVRPISRPGNGQRIVYNGHKQVHGLKFQSMIALPNGLIGNIFGPVEGRKHNAGMLADSGLLNNMGNFAFSLAGQPVCVYGDPAYPLRIHLQAPYRQGCLTQQMEDYNKAMSEVRVSVEWLFGDIINSSKFLDFKKNLG</sequence>
<dbReference type="Pfam" id="PF13359">
    <property type="entry name" value="DDE_Tnp_4"/>
    <property type="match status" value="1"/>
</dbReference>
<dbReference type="AlphaFoldDB" id="A0AAD9QDG8"/>
<dbReference type="GO" id="GO:0046872">
    <property type="term" value="F:metal ion binding"/>
    <property type="evidence" value="ECO:0007669"/>
    <property type="project" value="UniProtKB-KW"/>
</dbReference>
<evidence type="ECO:0000313" key="5">
    <source>
        <dbReference type="Proteomes" id="UP001249851"/>
    </source>
</evidence>